<dbReference type="GO" id="GO:0006508">
    <property type="term" value="P:proteolysis"/>
    <property type="evidence" value="ECO:0007669"/>
    <property type="project" value="UniProtKB-KW"/>
</dbReference>
<evidence type="ECO:0000313" key="6">
    <source>
        <dbReference type="Proteomes" id="UP000279908"/>
    </source>
</evidence>
<dbReference type="RefSeq" id="WP_126385084.1">
    <property type="nucleotide sequence ID" value="NZ_CP041698.1"/>
</dbReference>
<dbReference type="EMBL" id="WUBZ01000021">
    <property type="protein sequence ID" value="MWV54797.1"/>
    <property type="molecule type" value="Genomic_DNA"/>
</dbReference>
<dbReference type="InterPro" id="IPR001539">
    <property type="entry name" value="Peptidase_U32"/>
</dbReference>
<name>A0A3S0MPL5_CHLPH</name>
<dbReference type="AlphaFoldDB" id="A0A3S0MPL5"/>
<gene>
    <name evidence="5" type="ORF">EKD02_08915</name>
    <name evidence="4" type="ORF">GJ685_06920</name>
</gene>
<keyword evidence="2" id="KW-0378">Hydrolase</keyword>
<dbReference type="PANTHER" id="PTHR30217">
    <property type="entry name" value="PEPTIDASE U32 FAMILY"/>
    <property type="match status" value="1"/>
</dbReference>
<evidence type="ECO:0000313" key="7">
    <source>
        <dbReference type="Proteomes" id="UP000489351"/>
    </source>
</evidence>
<sequence>MTHIRPELIAPAGDAASMQAALQAGADSVYFGADQCNMRAASKGFTAKEFPDIRNLCTSYEAKAYLALNTTIYDGELPRIRELVAKAKTAELDAVICWDMAVIEACREAAMPFHLSTQASVSNFSAVRYYAGLGASMIVPARELTLAQVKSITKEIEKESLPVAIECFVHGAMCVAVSGRCFLSQELFGKSANRGECVQPCRRSYLVTDTEEDHELILGTDFVMSPRDLCAIEFIVPLIDAGIRAFKIEGRNRSPEYVQATTAAYRKAIDFCIEERSKPGFRKRNEELIGNLKEELALVYNRGFSNGFYFGRPMDAWSEAYGSQAGEKKTYIGTVVKYYPKAGVAEILIHARGLHSGEKVLIQGPRTGSLQMRVEEFYTNDLPSRSAGKGDTVTILCEKARKNDRVYVSLPRNGDR</sequence>
<evidence type="ECO:0000256" key="3">
    <source>
        <dbReference type="ARBA" id="ARBA00038374"/>
    </source>
</evidence>
<dbReference type="Proteomes" id="UP000279908">
    <property type="component" value="Unassembled WGS sequence"/>
</dbReference>
<comment type="similarity">
    <text evidence="3">Belongs to the peptidase U32 family.</text>
</comment>
<keyword evidence="1" id="KW-0645">Protease</keyword>
<dbReference type="EMBL" id="RXYK01000017">
    <property type="protein sequence ID" value="RTY35949.1"/>
    <property type="molecule type" value="Genomic_DNA"/>
</dbReference>
<reference evidence="5 6" key="1">
    <citation type="submission" date="2018-12" db="EMBL/GenBank/DDBJ databases">
        <authorList>
            <person name="Lunina O.N."/>
            <person name="Grouzdev D.S."/>
            <person name="Gorlenko V.M."/>
            <person name="Savvichev A.S."/>
        </authorList>
    </citation>
    <scope>NUCLEOTIDE SEQUENCE [LARGE SCALE GENOMIC DNA]</scope>
    <source>
        <strain evidence="5 6">BrKhr-17</strain>
    </source>
</reference>
<dbReference type="PROSITE" id="PS01276">
    <property type="entry name" value="PEPTIDASE_U32"/>
    <property type="match status" value="1"/>
</dbReference>
<comment type="caution">
    <text evidence="5">The sequence shown here is derived from an EMBL/GenBank/DDBJ whole genome shotgun (WGS) entry which is preliminary data.</text>
</comment>
<keyword evidence="7" id="KW-1185">Reference proteome</keyword>
<evidence type="ECO:0000256" key="1">
    <source>
        <dbReference type="ARBA" id="ARBA00022670"/>
    </source>
</evidence>
<dbReference type="Pfam" id="PF01136">
    <property type="entry name" value="Peptidase_U32"/>
    <property type="match status" value="1"/>
</dbReference>
<dbReference type="Proteomes" id="UP000489351">
    <property type="component" value="Unassembled WGS sequence"/>
</dbReference>
<dbReference type="GO" id="GO:0008233">
    <property type="term" value="F:peptidase activity"/>
    <property type="evidence" value="ECO:0007669"/>
    <property type="project" value="UniProtKB-KW"/>
</dbReference>
<proteinExistence type="inferred from homology"/>
<reference evidence="4 7" key="2">
    <citation type="submission" date="2019-11" db="EMBL/GenBank/DDBJ databases">
        <title>Green- and brown-colored morphotypes of Chlorobia in the stratified aquatic ecosystems of Kandalaksha Gulf (White Sea): A model for study of the accessory genome evolution.</title>
        <authorList>
            <person name="Grouzdev D.S."/>
        </authorList>
    </citation>
    <scope>NUCLEOTIDE SEQUENCE [LARGE SCALE GENOMIC DNA]</scope>
    <source>
        <strain evidence="4 7">ZM</strain>
    </source>
</reference>
<organism evidence="5 6">
    <name type="scientific">Chlorobium phaeovibrioides</name>
    <dbReference type="NCBI Taxonomy" id="1094"/>
    <lineage>
        <taxon>Bacteria</taxon>
        <taxon>Pseudomonadati</taxon>
        <taxon>Chlorobiota</taxon>
        <taxon>Chlorobiia</taxon>
        <taxon>Chlorobiales</taxon>
        <taxon>Chlorobiaceae</taxon>
        <taxon>Chlorobium/Pelodictyon group</taxon>
        <taxon>Chlorobium</taxon>
    </lineage>
</organism>
<protein>
    <submittedName>
        <fullName evidence="5">U32 family peptidase</fullName>
    </submittedName>
</protein>
<evidence type="ECO:0000256" key="2">
    <source>
        <dbReference type="ARBA" id="ARBA00022801"/>
    </source>
</evidence>
<dbReference type="InterPro" id="IPR051454">
    <property type="entry name" value="RNA/ubiquinone_mod_enzymes"/>
</dbReference>
<accession>A0A3S0MPL5</accession>
<evidence type="ECO:0000313" key="5">
    <source>
        <dbReference type="EMBL" id="RTY35949.1"/>
    </source>
</evidence>
<dbReference type="PANTHER" id="PTHR30217:SF6">
    <property type="entry name" value="TRNA HYDROXYLATION PROTEIN P"/>
    <property type="match status" value="1"/>
</dbReference>
<evidence type="ECO:0000313" key="4">
    <source>
        <dbReference type="EMBL" id="MWV54797.1"/>
    </source>
</evidence>